<evidence type="ECO:0000259" key="1">
    <source>
        <dbReference type="Pfam" id="PF20150"/>
    </source>
</evidence>
<dbReference type="PANTHER" id="PTHR35910">
    <property type="entry name" value="2EXR DOMAIN-CONTAINING PROTEIN"/>
    <property type="match status" value="1"/>
</dbReference>
<protein>
    <recommendedName>
        <fullName evidence="1">2EXR domain-containing protein</fullName>
    </recommendedName>
</protein>
<dbReference type="InterPro" id="IPR045518">
    <property type="entry name" value="2EXR"/>
</dbReference>
<dbReference type="PANTHER" id="PTHR35910:SF6">
    <property type="entry name" value="2EXR DOMAIN-CONTAINING PROTEIN"/>
    <property type="match status" value="1"/>
</dbReference>
<dbReference type="AlphaFoldDB" id="A0A1L7WG25"/>
<name>A0A1L7WG25_9HELO</name>
<evidence type="ECO:0000313" key="2">
    <source>
        <dbReference type="EMBL" id="CZR51717.1"/>
    </source>
</evidence>
<evidence type="ECO:0000313" key="3">
    <source>
        <dbReference type="Proteomes" id="UP000184330"/>
    </source>
</evidence>
<proteinExistence type="predicted"/>
<organism evidence="2 3">
    <name type="scientific">Phialocephala subalpina</name>
    <dbReference type="NCBI Taxonomy" id="576137"/>
    <lineage>
        <taxon>Eukaryota</taxon>
        <taxon>Fungi</taxon>
        <taxon>Dikarya</taxon>
        <taxon>Ascomycota</taxon>
        <taxon>Pezizomycotina</taxon>
        <taxon>Leotiomycetes</taxon>
        <taxon>Helotiales</taxon>
        <taxon>Mollisiaceae</taxon>
        <taxon>Phialocephala</taxon>
        <taxon>Phialocephala fortinii species complex</taxon>
    </lineage>
</organism>
<accession>A0A1L7WG25</accession>
<gene>
    <name evidence="2" type="ORF">PAC_01594</name>
</gene>
<sequence>MNHSHTKRAIMFSRFSELSLELRCIIWGFALTEPQIHIVKLCSAGIMPRHRYSRTNVIMQTCKEARNEGFKLMLPYFLINNLTCAWDDWPFVKDPTSKTYVRSFINNAEDILWISSRGLFPEKLYCSKCDPSPHTRNDMSWVQIRDECHCHCPPGLGTIAMNWSCLFPRIGRVRLRWSVARLWEHHRVQKVYVVVNNSKHVHERNVEFVEASWPPRSSEGLLLAEADMKDWNEVAKATVSSLENRKVMLMGNGRALLDTGTALDEKTTPDISSWSIPSIEFVETRAVPI</sequence>
<dbReference type="OrthoDB" id="3518514at2759"/>
<reference evidence="2 3" key="1">
    <citation type="submission" date="2016-03" db="EMBL/GenBank/DDBJ databases">
        <authorList>
            <person name="Ploux O."/>
        </authorList>
    </citation>
    <scope>NUCLEOTIDE SEQUENCE [LARGE SCALE GENOMIC DNA]</scope>
    <source>
        <strain evidence="2 3">UAMH 11012</strain>
    </source>
</reference>
<feature type="domain" description="2EXR" evidence="1">
    <location>
        <begin position="12"/>
        <end position="76"/>
    </location>
</feature>
<dbReference type="Pfam" id="PF20150">
    <property type="entry name" value="2EXR"/>
    <property type="match status" value="1"/>
</dbReference>
<keyword evidence="3" id="KW-1185">Reference proteome</keyword>
<dbReference type="Proteomes" id="UP000184330">
    <property type="component" value="Unassembled WGS sequence"/>
</dbReference>
<dbReference type="EMBL" id="FJOG01000002">
    <property type="protein sequence ID" value="CZR51717.1"/>
    <property type="molecule type" value="Genomic_DNA"/>
</dbReference>